<evidence type="ECO:0000313" key="3">
    <source>
        <dbReference type="Proteomes" id="UP000194632"/>
    </source>
</evidence>
<dbReference type="RefSeq" id="WP_014928895.1">
    <property type="nucleotide sequence ID" value="NZ_NGFO01000029.1"/>
</dbReference>
<dbReference type="AlphaFoldDB" id="A0A243Q625"/>
<feature type="transmembrane region" description="Helical" evidence="1">
    <location>
        <begin position="252"/>
        <end position="270"/>
    </location>
</feature>
<dbReference type="EMBL" id="NGFO01000029">
    <property type="protein sequence ID" value="OUC76709.1"/>
    <property type="molecule type" value="Genomic_DNA"/>
</dbReference>
<sequence>MLELEPTGSQIVSGRWQFNAARVGALVIAAAAYAAAFGEGISTAIDRYGQGASTQPFSWSGEVLVWLRLVVASGALVGLSWLILRELTTRPWWWSWPQWTRRPPLSRSTYVACVSVYVLSVYATLGLRWLVDLALPALAVDDTSTTAQRPLAAAVIAGLRAGFGEEVFVVAVPIAALAMWLPSTRVGLIAALCVLVPMRLAYHVYYGAGLWVSMALWAVVSAYMVWRWRDYRLVIGFALAHAAYNICEGYALAFWGLVSVAAAGVVALALTHRVRTGRWITMAPPLRAPAPVRV</sequence>
<name>A0A243Q625_9ACTN</name>
<protein>
    <submittedName>
        <fullName evidence="2">Uncharacterized protein</fullName>
    </submittedName>
</protein>
<feature type="transmembrane region" description="Helical" evidence="1">
    <location>
        <begin position="110"/>
        <end position="131"/>
    </location>
</feature>
<dbReference type="STRING" id="417102.CA982_20925"/>
<feature type="transmembrane region" description="Helical" evidence="1">
    <location>
        <begin position="65"/>
        <end position="84"/>
    </location>
</feature>
<dbReference type="Proteomes" id="UP000194632">
    <property type="component" value="Unassembled WGS sequence"/>
</dbReference>
<keyword evidence="1" id="KW-0472">Membrane</keyword>
<accession>A0A243Q625</accession>
<evidence type="ECO:0000256" key="1">
    <source>
        <dbReference type="SAM" id="Phobius"/>
    </source>
</evidence>
<feature type="transmembrane region" description="Helical" evidence="1">
    <location>
        <begin position="208"/>
        <end position="226"/>
    </location>
</feature>
<keyword evidence="1" id="KW-0812">Transmembrane</keyword>
<proteinExistence type="predicted"/>
<keyword evidence="1" id="KW-1133">Transmembrane helix</keyword>
<dbReference type="OrthoDB" id="4551771at2"/>
<keyword evidence="3" id="KW-1185">Reference proteome</keyword>
<evidence type="ECO:0000313" key="2">
    <source>
        <dbReference type="EMBL" id="OUC76709.1"/>
    </source>
</evidence>
<feature type="transmembrane region" description="Helical" evidence="1">
    <location>
        <begin position="151"/>
        <end position="179"/>
    </location>
</feature>
<reference evidence="2 3" key="1">
    <citation type="submission" date="2017-05" db="EMBL/GenBank/DDBJ databases">
        <title>Biotechnological potential of actinobacteria isolated from South African environments.</title>
        <authorList>
            <person name="Le Roes-Hill M."/>
            <person name="Prins A."/>
            <person name="Durrell K.A."/>
        </authorList>
    </citation>
    <scope>NUCLEOTIDE SEQUENCE [LARGE SCALE GENOMIC DNA]</scope>
    <source>
        <strain evidence="2">BS2</strain>
    </source>
</reference>
<organism evidence="2 3">
    <name type="scientific">Gordonia lacunae</name>
    <dbReference type="NCBI Taxonomy" id="417102"/>
    <lineage>
        <taxon>Bacteria</taxon>
        <taxon>Bacillati</taxon>
        <taxon>Actinomycetota</taxon>
        <taxon>Actinomycetes</taxon>
        <taxon>Mycobacteriales</taxon>
        <taxon>Gordoniaceae</taxon>
        <taxon>Gordonia</taxon>
    </lineage>
</organism>
<feature type="transmembrane region" description="Helical" evidence="1">
    <location>
        <begin position="23"/>
        <end position="45"/>
    </location>
</feature>
<gene>
    <name evidence="2" type="ORF">CA982_20925</name>
</gene>
<comment type="caution">
    <text evidence="2">The sequence shown here is derived from an EMBL/GenBank/DDBJ whole genome shotgun (WGS) entry which is preliminary data.</text>
</comment>